<sequence length="324" mass="36571">MPSPPKEEDSGSNDDSTKEYICELCDRSFDSEKGLKIHKTKKHSSEVCSYCGEPFGVEMPFTCKYCGEKFCGEHRLPENHECEEVEKEKEKVKKGKKLMFPKKSKKVEKKTQKPTSSVPTSSFDFKSNDGLKNKIKSISWGKILITLIIVFVFLSIWKPAKVKELTPDPASPYVSKVVDYSNSFVDKTVSIISSDSESVAIKLSGAEVGKLAKGKNFDKYKNTTLQLEGEILEKTVWKSETIGRTSYYLLTDQGYLIQIGLPAETNRIIETRGRDNENAQPKAKYRIVGKPVLTNEIPREVVLDCDKVTKIAEYVPSEGWKRVN</sequence>
<dbReference type="SMART" id="SM00355">
    <property type="entry name" value="ZnF_C2H2"/>
    <property type="match status" value="1"/>
</dbReference>
<accession>A0A133VGL9</accession>
<keyword evidence="2" id="KW-0863">Zinc-finger</keyword>
<dbReference type="GO" id="GO:0008270">
    <property type="term" value="F:zinc ion binding"/>
    <property type="evidence" value="ECO:0007669"/>
    <property type="project" value="UniProtKB-KW"/>
</dbReference>
<evidence type="ECO:0000259" key="5">
    <source>
        <dbReference type="PROSITE" id="PS50157"/>
    </source>
</evidence>
<evidence type="ECO:0000256" key="3">
    <source>
        <dbReference type="ARBA" id="ARBA00022833"/>
    </source>
</evidence>
<evidence type="ECO:0008006" key="9">
    <source>
        <dbReference type="Google" id="ProtNLM"/>
    </source>
</evidence>
<evidence type="ECO:0000313" key="7">
    <source>
        <dbReference type="EMBL" id="KXB05565.1"/>
    </source>
</evidence>
<dbReference type="Pfam" id="PF01428">
    <property type="entry name" value="zf-AN1"/>
    <property type="match status" value="1"/>
</dbReference>
<dbReference type="SMART" id="SM00154">
    <property type="entry name" value="ZnF_AN1"/>
    <property type="match status" value="1"/>
</dbReference>
<dbReference type="Proteomes" id="UP000070311">
    <property type="component" value="Unassembled WGS sequence"/>
</dbReference>
<proteinExistence type="predicted"/>
<dbReference type="AlphaFoldDB" id="A0A133VGL9"/>
<dbReference type="PROSITE" id="PS00028">
    <property type="entry name" value="ZINC_FINGER_C2H2_1"/>
    <property type="match status" value="1"/>
</dbReference>
<dbReference type="PROSITE" id="PS50157">
    <property type="entry name" value="ZINC_FINGER_C2H2_2"/>
    <property type="match status" value="1"/>
</dbReference>
<dbReference type="InterPro" id="IPR000058">
    <property type="entry name" value="Znf_AN1"/>
</dbReference>
<dbReference type="SUPFAM" id="SSF118310">
    <property type="entry name" value="AN1-like Zinc finger"/>
    <property type="match status" value="1"/>
</dbReference>
<evidence type="ECO:0000256" key="2">
    <source>
        <dbReference type="ARBA" id="ARBA00022771"/>
    </source>
</evidence>
<evidence type="ECO:0000256" key="1">
    <source>
        <dbReference type="ARBA" id="ARBA00022723"/>
    </source>
</evidence>
<feature type="domain" description="AN1-type" evidence="6">
    <location>
        <begin position="42"/>
        <end position="90"/>
    </location>
</feature>
<keyword evidence="8" id="KW-1185">Reference proteome</keyword>
<organism evidence="7 8">
    <name type="scientific">candidate division MSBL1 archaeon SCGC-AAA382A13</name>
    <dbReference type="NCBI Taxonomy" id="1698279"/>
    <lineage>
        <taxon>Archaea</taxon>
        <taxon>Methanobacteriati</taxon>
        <taxon>Methanobacteriota</taxon>
        <taxon>candidate division MSBL1</taxon>
    </lineage>
</organism>
<keyword evidence="4" id="KW-1133">Transmembrane helix</keyword>
<evidence type="ECO:0000313" key="8">
    <source>
        <dbReference type="Proteomes" id="UP000070311"/>
    </source>
</evidence>
<feature type="transmembrane region" description="Helical" evidence="4">
    <location>
        <begin position="140"/>
        <end position="157"/>
    </location>
</feature>
<keyword evidence="4" id="KW-0472">Membrane</keyword>
<comment type="caution">
    <text evidence="7">The sequence shown here is derived from an EMBL/GenBank/DDBJ whole genome shotgun (WGS) entry which is preliminary data.</text>
</comment>
<dbReference type="PROSITE" id="PS51039">
    <property type="entry name" value="ZF_AN1"/>
    <property type="match status" value="1"/>
</dbReference>
<protein>
    <recommendedName>
        <fullName evidence="9">AN1-type domain-containing protein</fullName>
    </recommendedName>
</protein>
<name>A0A133VGL9_9EURY</name>
<evidence type="ECO:0000256" key="4">
    <source>
        <dbReference type="SAM" id="Phobius"/>
    </source>
</evidence>
<evidence type="ECO:0000259" key="6">
    <source>
        <dbReference type="PROSITE" id="PS51039"/>
    </source>
</evidence>
<dbReference type="InterPro" id="IPR035896">
    <property type="entry name" value="AN1-like_Znf"/>
</dbReference>
<dbReference type="EMBL" id="LHYD01000006">
    <property type="protein sequence ID" value="KXB05565.1"/>
    <property type="molecule type" value="Genomic_DNA"/>
</dbReference>
<gene>
    <name evidence="7" type="ORF">AKJ50_00560</name>
</gene>
<feature type="domain" description="C2H2-type" evidence="5">
    <location>
        <begin position="20"/>
        <end position="46"/>
    </location>
</feature>
<keyword evidence="1" id="KW-0479">Metal-binding</keyword>
<dbReference type="Gene3D" id="4.10.1110.10">
    <property type="entry name" value="AN1-like Zinc finger"/>
    <property type="match status" value="1"/>
</dbReference>
<keyword evidence="3" id="KW-0862">Zinc</keyword>
<reference evidence="7 8" key="1">
    <citation type="journal article" date="2016" name="Sci. Rep.">
        <title>Metabolic traits of an uncultured archaeal lineage -MSBL1- from brine pools of the Red Sea.</title>
        <authorList>
            <person name="Mwirichia R."/>
            <person name="Alam I."/>
            <person name="Rashid M."/>
            <person name="Vinu M."/>
            <person name="Ba-Alawi W."/>
            <person name="Anthony Kamau A."/>
            <person name="Kamanda Ngugi D."/>
            <person name="Goker M."/>
            <person name="Klenk H.P."/>
            <person name="Bajic V."/>
            <person name="Stingl U."/>
        </authorList>
    </citation>
    <scope>NUCLEOTIDE SEQUENCE [LARGE SCALE GENOMIC DNA]</scope>
    <source>
        <strain evidence="7">SCGC-AAA382A13</strain>
    </source>
</reference>
<dbReference type="InterPro" id="IPR013087">
    <property type="entry name" value="Znf_C2H2_type"/>
</dbReference>
<keyword evidence="4" id="KW-0812">Transmembrane</keyword>